<dbReference type="PIRSF" id="PIRSF001100">
    <property type="entry name" value="Beta_cellobiohydrolase"/>
    <property type="match status" value="1"/>
</dbReference>
<dbReference type="Proteomes" id="UP000619260">
    <property type="component" value="Unassembled WGS sequence"/>
</dbReference>
<evidence type="ECO:0000256" key="12">
    <source>
        <dbReference type="SAM" id="MobiDB-lite"/>
    </source>
</evidence>
<name>A0A8J4DSD5_9ACTN</name>
<evidence type="ECO:0000313" key="13">
    <source>
        <dbReference type="EMBL" id="GIJ49120.1"/>
    </source>
</evidence>
<proteinExistence type="inferred from homology"/>
<dbReference type="GO" id="GO:0004553">
    <property type="term" value="F:hydrolase activity, hydrolyzing O-glycosyl compounds"/>
    <property type="evidence" value="ECO:0007669"/>
    <property type="project" value="InterPro"/>
</dbReference>
<dbReference type="PRINTS" id="PR00733">
    <property type="entry name" value="GLHYDRLASE6"/>
</dbReference>
<feature type="region of interest" description="Disordered" evidence="12">
    <location>
        <begin position="22"/>
        <end position="58"/>
    </location>
</feature>
<dbReference type="PROSITE" id="PS00655">
    <property type="entry name" value="GLYCOSYL_HYDROL_F6_1"/>
    <property type="match status" value="1"/>
</dbReference>
<evidence type="ECO:0000256" key="7">
    <source>
        <dbReference type="ARBA" id="ARBA00023326"/>
    </source>
</evidence>
<evidence type="ECO:0000313" key="14">
    <source>
        <dbReference type="Proteomes" id="UP000619260"/>
    </source>
</evidence>
<keyword evidence="6 11" id="KW-0326">Glycosidase</keyword>
<dbReference type="GO" id="GO:0030245">
    <property type="term" value="P:cellulose catabolic process"/>
    <property type="evidence" value="ECO:0007669"/>
    <property type="project" value="UniProtKB-KW"/>
</dbReference>
<keyword evidence="14" id="KW-1185">Reference proteome</keyword>
<feature type="active site" description="Proton acceptor" evidence="8">
    <location>
        <position position="326"/>
    </location>
</feature>
<keyword evidence="3 11" id="KW-0136">Cellulose degradation</keyword>
<feature type="binding site" evidence="9">
    <location>
        <position position="320"/>
    </location>
    <ligand>
        <name>substrate</name>
    </ligand>
</feature>
<evidence type="ECO:0000256" key="3">
    <source>
        <dbReference type="ARBA" id="ARBA00023001"/>
    </source>
</evidence>
<dbReference type="Gene3D" id="3.20.20.40">
    <property type="entry name" value="1, 4-beta cellobiohydrolase"/>
    <property type="match status" value="1"/>
</dbReference>
<reference evidence="13" key="1">
    <citation type="submission" date="2021-01" db="EMBL/GenBank/DDBJ databases">
        <title>Whole genome shotgun sequence of Virgisporangium aliadipatigenens NBRC 105644.</title>
        <authorList>
            <person name="Komaki H."/>
            <person name="Tamura T."/>
        </authorList>
    </citation>
    <scope>NUCLEOTIDE SEQUENCE</scope>
    <source>
        <strain evidence="13">NBRC 105644</strain>
    </source>
</reference>
<evidence type="ECO:0000256" key="9">
    <source>
        <dbReference type="PIRSR" id="PIRSR001100-2"/>
    </source>
</evidence>
<keyword evidence="2 11" id="KW-0378">Hydrolase</keyword>
<keyword evidence="4" id="KW-1015">Disulfide bond</keyword>
<evidence type="ECO:0000256" key="10">
    <source>
        <dbReference type="PROSITE-ProRule" id="PRU10056"/>
    </source>
</evidence>
<feature type="binding site" evidence="9">
    <location>
        <position position="213"/>
    </location>
    <ligand>
        <name>substrate</name>
    </ligand>
</feature>
<keyword evidence="7 11" id="KW-0624">Polysaccharide degradation</keyword>
<evidence type="ECO:0000256" key="4">
    <source>
        <dbReference type="ARBA" id="ARBA00023157"/>
    </source>
</evidence>
<comment type="similarity">
    <text evidence="11">Belongs to the glycosyl hydrolase family 6.</text>
</comment>
<dbReference type="PROSITE" id="PS51257">
    <property type="entry name" value="PROKAR_LIPOPROTEIN"/>
    <property type="match status" value="1"/>
</dbReference>
<evidence type="ECO:0000256" key="2">
    <source>
        <dbReference type="ARBA" id="ARBA00022801"/>
    </source>
</evidence>
<accession>A0A8J4DSD5</accession>
<keyword evidence="5 11" id="KW-0119">Carbohydrate metabolism</keyword>
<evidence type="ECO:0000256" key="6">
    <source>
        <dbReference type="ARBA" id="ARBA00023295"/>
    </source>
</evidence>
<dbReference type="EC" id="3.2.1.-" evidence="11"/>
<feature type="compositionally biased region" description="Low complexity" evidence="12">
    <location>
        <begin position="25"/>
        <end position="38"/>
    </location>
</feature>
<dbReference type="AlphaFoldDB" id="A0A8J4DSD5"/>
<dbReference type="InterPro" id="IPR001524">
    <property type="entry name" value="Glyco_hydro_6_CS"/>
</dbReference>
<comment type="caution">
    <text evidence="13">The sequence shown here is derived from an EMBL/GenBank/DDBJ whole genome shotgun (WGS) entry which is preliminary data.</text>
</comment>
<dbReference type="Pfam" id="PF01341">
    <property type="entry name" value="Glyco_hydro_6"/>
    <property type="match status" value="1"/>
</dbReference>
<gene>
    <name evidence="13" type="ORF">Val02_60060</name>
</gene>
<feature type="binding site" evidence="9">
    <location>
        <position position="244"/>
    </location>
    <ligand>
        <name>substrate</name>
    </ligand>
</feature>
<dbReference type="SUPFAM" id="SSF51989">
    <property type="entry name" value="Glycosyl hydrolases family 6, cellulases"/>
    <property type="match status" value="1"/>
</dbReference>
<feature type="chain" id="PRO_5039743801" description="Glucanase" evidence="11">
    <location>
        <begin position="19"/>
        <end position="352"/>
    </location>
</feature>
<keyword evidence="1 11" id="KW-0732">Signal</keyword>
<feature type="active site" evidence="10">
    <location>
        <position position="135"/>
    </location>
</feature>
<dbReference type="EMBL" id="BOPF01000024">
    <property type="protein sequence ID" value="GIJ49120.1"/>
    <property type="molecule type" value="Genomic_DNA"/>
</dbReference>
<dbReference type="PANTHER" id="PTHR34876:SF4">
    <property type="entry name" value="1,4-BETA-D-GLUCAN CELLOBIOHYDROLASE C-RELATED"/>
    <property type="match status" value="1"/>
</dbReference>
<evidence type="ECO:0000256" key="5">
    <source>
        <dbReference type="ARBA" id="ARBA00023277"/>
    </source>
</evidence>
<feature type="binding site" evidence="9">
    <location>
        <position position="324"/>
    </location>
    <ligand>
        <name>substrate</name>
    </ligand>
</feature>
<protein>
    <recommendedName>
        <fullName evidence="11">Glucanase</fullName>
        <ecNumber evidence="11">3.2.1.-</ecNumber>
    </recommendedName>
</protein>
<evidence type="ECO:0000256" key="8">
    <source>
        <dbReference type="PIRSR" id="PIRSR001100-1"/>
    </source>
</evidence>
<feature type="binding site" evidence="9">
    <location>
        <position position="98"/>
    </location>
    <ligand>
        <name>substrate</name>
    </ligand>
</feature>
<dbReference type="RefSeq" id="WP_203902583.1">
    <property type="nucleotide sequence ID" value="NZ_BOPF01000024.1"/>
</dbReference>
<dbReference type="PANTHER" id="PTHR34876">
    <property type="match status" value="1"/>
</dbReference>
<organism evidence="13 14">
    <name type="scientific">Virgisporangium aliadipatigenens</name>
    <dbReference type="NCBI Taxonomy" id="741659"/>
    <lineage>
        <taxon>Bacteria</taxon>
        <taxon>Bacillati</taxon>
        <taxon>Actinomycetota</taxon>
        <taxon>Actinomycetes</taxon>
        <taxon>Micromonosporales</taxon>
        <taxon>Micromonosporaceae</taxon>
        <taxon>Virgisporangium</taxon>
    </lineage>
</organism>
<feature type="binding site" evidence="9">
    <location>
        <position position="216"/>
    </location>
    <ligand>
        <name>substrate</name>
    </ligand>
</feature>
<feature type="binding site" evidence="9">
    <location>
        <position position="292"/>
    </location>
    <ligand>
        <name>substrate</name>
    </ligand>
</feature>
<dbReference type="InterPro" id="IPR016288">
    <property type="entry name" value="Beta_cellobiohydrolase"/>
</dbReference>
<sequence>MRQRWRTFLAGALVAVMAGCTSDQGSSDGPAASPAPSGDSGGGGSATQPSGDNPLAGQTLFVNTANPAVSQVAAWEKDKRTADATELKKIGERPNAEWLAGGGTGVGARVDDLLGKAAAKKQLPVLVAYNVPDRDCGQYSAGGAGSADEYRQWIRSFAGGIKGRPAVVILEPDAVAHTLEGCADNATERYAVITDAVNVLKAAGARVYVDAGHPNWIGDVNKLAGALKNAGIAKADGFSLNVSNFVRTADNVTYGDKLSDALGGKTRYVIDTSRNGAGPYDGGTTVNGGPSWCNPPGRALGEAPTVRTGKERVDAFLWVKRPGESDGACRPGEPPAGTWWPEYALELAKRSR</sequence>
<evidence type="ECO:0000256" key="11">
    <source>
        <dbReference type="RuleBase" id="RU361186"/>
    </source>
</evidence>
<dbReference type="InterPro" id="IPR036434">
    <property type="entry name" value="Beta_cellobiohydrolase_sf"/>
</dbReference>
<feature type="signal peptide" evidence="11">
    <location>
        <begin position="1"/>
        <end position="18"/>
    </location>
</feature>
<evidence type="ECO:0000256" key="1">
    <source>
        <dbReference type="ARBA" id="ARBA00022729"/>
    </source>
</evidence>
<feature type="active site" description="Proton donor" evidence="8">
    <location>
        <position position="173"/>
    </location>
</feature>